<keyword evidence="3" id="KW-1185">Reference proteome</keyword>
<keyword evidence="1" id="KW-0472">Membrane</keyword>
<feature type="transmembrane region" description="Helical" evidence="1">
    <location>
        <begin position="122"/>
        <end position="146"/>
    </location>
</feature>
<name>A0A5B2X0Q2_9PSEU</name>
<feature type="transmembrane region" description="Helical" evidence="1">
    <location>
        <begin position="259"/>
        <end position="280"/>
    </location>
</feature>
<evidence type="ECO:0000256" key="1">
    <source>
        <dbReference type="SAM" id="Phobius"/>
    </source>
</evidence>
<reference evidence="2 3" key="2">
    <citation type="submission" date="2019-09" db="EMBL/GenBank/DDBJ databases">
        <authorList>
            <person name="Jin C."/>
        </authorList>
    </citation>
    <scope>NUCLEOTIDE SEQUENCE [LARGE SCALE GENOMIC DNA]</scope>
    <source>
        <strain evidence="2 3">AN110305</strain>
    </source>
</reference>
<reference evidence="2 3" key="1">
    <citation type="submission" date="2019-09" db="EMBL/GenBank/DDBJ databases">
        <title>Goodfellowia gen. nov., a new genus of the Pseudonocardineae related to Actinoalloteichus, containing Goodfellowia coeruleoviolacea gen. nov., comb. nov. gen. nov., comb. nov.</title>
        <authorList>
            <person name="Labeda D."/>
        </authorList>
    </citation>
    <scope>NUCLEOTIDE SEQUENCE [LARGE SCALE GENOMIC DNA]</scope>
    <source>
        <strain evidence="2 3">AN110305</strain>
    </source>
</reference>
<feature type="transmembrane region" description="Helical" evidence="1">
    <location>
        <begin position="87"/>
        <end position="116"/>
    </location>
</feature>
<comment type="caution">
    <text evidence="2">The sequence shown here is derived from an EMBL/GenBank/DDBJ whole genome shotgun (WGS) entry which is preliminary data.</text>
</comment>
<dbReference type="EMBL" id="VUOB01000054">
    <property type="protein sequence ID" value="KAA2255987.1"/>
    <property type="molecule type" value="Genomic_DNA"/>
</dbReference>
<feature type="transmembrane region" description="Helical" evidence="1">
    <location>
        <begin position="320"/>
        <end position="337"/>
    </location>
</feature>
<keyword evidence="1" id="KW-1133">Transmembrane helix</keyword>
<dbReference type="Gene3D" id="1.25.40.10">
    <property type="entry name" value="Tetratricopeptide repeat domain"/>
    <property type="match status" value="1"/>
</dbReference>
<evidence type="ECO:0000313" key="3">
    <source>
        <dbReference type="Proteomes" id="UP000323454"/>
    </source>
</evidence>
<feature type="transmembrane region" description="Helical" evidence="1">
    <location>
        <begin position="23"/>
        <end position="40"/>
    </location>
</feature>
<protein>
    <submittedName>
        <fullName evidence="2">Uncharacterized protein</fullName>
    </submittedName>
</protein>
<dbReference type="InterPro" id="IPR011990">
    <property type="entry name" value="TPR-like_helical_dom_sf"/>
</dbReference>
<feature type="transmembrane region" description="Helical" evidence="1">
    <location>
        <begin position="166"/>
        <end position="188"/>
    </location>
</feature>
<evidence type="ECO:0000313" key="2">
    <source>
        <dbReference type="EMBL" id="KAA2255987.1"/>
    </source>
</evidence>
<dbReference type="SUPFAM" id="SSF48452">
    <property type="entry name" value="TPR-like"/>
    <property type="match status" value="1"/>
</dbReference>
<gene>
    <name evidence="2" type="ORF">F0L68_27805</name>
</gene>
<dbReference type="AlphaFoldDB" id="A0A5B2X0Q2"/>
<feature type="transmembrane region" description="Helical" evidence="1">
    <location>
        <begin position="52"/>
        <end position="75"/>
    </location>
</feature>
<dbReference type="RefSeq" id="WP_149852774.1">
    <property type="nucleotide sequence ID" value="NZ_VUOB01000054.1"/>
</dbReference>
<accession>A0A5B2X0Q2</accession>
<feature type="transmembrane region" description="Helical" evidence="1">
    <location>
        <begin position="231"/>
        <end position="253"/>
    </location>
</feature>
<keyword evidence="1" id="KW-0812">Transmembrane</keyword>
<feature type="transmembrane region" description="Helical" evidence="1">
    <location>
        <begin position="292"/>
        <end position="314"/>
    </location>
</feature>
<sequence>MHGIDAIAVLLGETRATAGTPSLWMFLLIGVGLLCAELRLRETGRSASPSLWVPGLFLADLVAGTVLLLFAAGPLEAPLRSLASASTVLLVVLGLVLGLAGLANLGLGAAVAYGFFHVDPTLAAWLATPIVVGAGLRLATTLPGSLGRFAPRDGDLVEPPGLADGLWALAGRAVALIPLAGVLLVPMPGGGPDPTLRVGGALLVGAQLLMYEGARGPLTRVNRRAARTRDVCLVLLLTVVAAGPAGELATAWWASIPALTGWSAGRFLLAAGAIGLALVPVLRRGGGTGVRLVFGVVRLALLGLLVPFFLGGVFHPAHGPLAAATVGAAVGAIVLLGNQSGIRAARQSADAASLLTLEDRARRRVLGWWVADAFLRRPARPDYSLVRRLNAVAQRCAEAATRPSGLRVRLSSGQRVELTSAHAAPLLAVEATALDLVDELAVPRHPPEHRPRIEFAQRAARADLAATRARVAQDLGDRDGALAAGEEAIERFRALETASAEVAARVDAAGFARSLGRIDEAERMLAGIREPKRIPPVMRRYLLVARALLKQDRGDTEAAGELLREARQISDRSVSAFRAALAADRLAVTARPGDLLRRMVALEAVLDRAAPGTDGPRRPAG</sequence>
<dbReference type="Proteomes" id="UP000323454">
    <property type="component" value="Unassembled WGS sequence"/>
</dbReference>
<proteinExistence type="predicted"/>
<organism evidence="2 3">
    <name type="scientific">Solihabitans fulvus</name>
    <dbReference type="NCBI Taxonomy" id="1892852"/>
    <lineage>
        <taxon>Bacteria</taxon>
        <taxon>Bacillati</taxon>
        <taxon>Actinomycetota</taxon>
        <taxon>Actinomycetes</taxon>
        <taxon>Pseudonocardiales</taxon>
        <taxon>Pseudonocardiaceae</taxon>
        <taxon>Solihabitans</taxon>
    </lineage>
</organism>